<evidence type="ECO:0000313" key="11">
    <source>
        <dbReference type="Proteomes" id="UP000280104"/>
    </source>
</evidence>
<dbReference type="Pfam" id="PF17917">
    <property type="entry name" value="RT_RNaseH"/>
    <property type="match status" value="1"/>
</dbReference>
<evidence type="ECO:0000256" key="2">
    <source>
        <dbReference type="ARBA" id="ARBA00022695"/>
    </source>
</evidence>
<evidence type="ECO:0000256" key="7">
    <source>
        <dbReference type="SAM" id="MobiDB-lite"/>
    </source>
</evidence>
<dbReference type="PANTHER" id="PTHR48475">
    <property type="entry name" value="RIBONUCLEASE H"/>
    <property type="match status" value="1"/>
</dbReference>
<evidence type="ECO:0000259" key="9">
    <source>
        <dbReference type="PROSITE" id="PS50994"/>
    </source>
</evidence>
<dbReference type="CDD" id="cd09279">
    <property type="entry name" value="RNase_HI_like"/>
    <property type="match status" value="1"/>
</dbReference>
<evidence type="ECO:0000256" key="3">
    <source>
        <dbReference type="ARBA" id="ARBA00022722"/>
    </source>
</evidence>
<feature type="domain" description="Integrase catalytic" evidence="9">
    <location>
        <begin position="601"/>
        <end position="771"/>
    </location>
</feature>
<evidence type="ECO:0000256" key="1">
    <source>
        <dbReference type="ARBA" id="ARBA00022679"/>
    </source>
</evidence>
<dbReference type="InterPro" id="IPR043502">
    <property type="entry name" value="DNA/RNA_pol_sf"/>
</dbReference>
<accession>A0A7H4LPD0</accession>
<dbReference type="SUPFAM" id="SSF56672">
    <property type="entry name" value="DNA/RNA polymerases"/>
    <property type="match status" value="1"/>
</dbReference>
<feature type="domain" description="RNase H type-1" evidence="8">
    <location>
        <begin position="372"/>
        <end position="502"/>
    </location>
</feature>
<dbReference type="Gene3D" id="3.30.70.270">
    <property type="match status" value="2"/>
</dbReference>
<sequence>MAEEDEEKTAFITPCGTYCFIRLPFGLNNAGSTFARVVHTAFEPQIHRNVEAYMDDIVVKSKDRATLVQDLEETFTNLRKINLKLNPEKCVFGVPSGKLLGFFVSQRGIEANPDKIKAIEQIEAPKRVKDVRKLAGCVAGLSRFISRSAEHALPFFKILKKAGPMQWTPEAEAALQDLKEYLSSTPVLVAPKPQEKLLLYLAATNQVVSAALVAEREADDEPATAASASSDKQGASPTSSGPGKSGSAQEEVQKKMVQRPVYFVSSLLQGARSRYSGVQKLLFGLLMASRKLRHYFQAHEIAVVTRFPLKRILQNPEATGRIVKWAPKLSSFGLKFESTSTIQSRALAEFIAEWTPTPDEETPETSIPVKEASKEWIMYFDGSFSLQGAGAGVLLVTPTGEHLKYVVQMHFPREQATNNTAEYEGLLAGLRIAADLGIKKLIVRGDSQLVVRQVNKDYQSPLMEAYVDEVRKLEERFDGLQMEHIPRSENDIADGLSRCAALKLPVEPGIFVLKLTQPSVTPSTGQSKKRKLVLGDYFPAELPEAAAKKIPKVNGKIAEEQSAPADPRVCSVEANAPDKFCSGKLAGEHQAPAGPPVLAIEADVPAAADMPLVLVVEPQAPAWAQQIVHFLQTGDLPEEPEEAEKVARQSMRKVTAQSAVKFFRSIVCRFGIPNRIITDNGTQFTSRTFMQYVQDLGAKVCFASIAHPRSNGQAERANAEVLRGLKTRTFDRLHKCGRNWIEELPVVLWSIRTTPNRATGQTPFALVYGAEAVTPTELVYGSPRVLPYDELEQEQLHGDDALLLEEDSGCCTSCSIPASFAPLPQPQS</sequence>
<dbReference type="InterPro" id="IPR001584">
    <property type="entry name" value="Integrase_cat-core"/>
</dbReference>
<gene>
    <name evidence="10" type="ORF">CAMPLR22A2D_LOCUS5102</name>
</gene>
<dbReference type="PROSITE" id="PS50994">
    <property type="entry name" value="INTEGRASE"/>
    <property type="match status" value="1"/>
</dbReference>
<keyword evidence="2" id="KW-0548">Nucleotidyltransferase</keyword>
<dbReference type="SUPFAM" id="SSF53098">
    <property type="entry name" value="Ribonuclease H-like"/>
    <property type="match status" value="2"/>
</dbReference>
<keyword evidence="1" id="KW-0808">Transferase</keyword>
<dbReference type="InterPro" id="IPR043128">
    <property type="entry name" value="Rev_trsase/Diguanyl_cyclase"/>
</dbReference>
<dbReference type="CDD" id="cd01647">
    <property type="entry name" value="RT_LTR"/>
    <property type="match status" value="1"/>
</dbReference>
<keyword evidence="4" id="KW-0255">Endonuclease</keyword>
<dbReference type="GO" id="GO:0004523">
    <property type="term" value="F:RNA-DNA hybrid ribonuclease activity"/>
    <property type="evidence" value="ECO:0007669"/>
    <property type="project" value="InterPro"/>
</dbReference>
<dbReference type="GO" id="GO:0003676">
    <property type="term" value="F:nucleic acid binding"/>
    <property type="evidence" value="ECO:0007669"/>
    <property type="project" value="InterPro"/>
</dbReference>
<dbReference type="InterPro" id="IPR002156">
    <property type="entry name" value="RNaseH_domain"/>
</dbReference>
<dbReference type="Pfam" id="PF13456">
    <property type="entry name" value="RVT_3"/>
    <property type="match status" value="1"/>
</dbReference>
<dbReference type="Gene3D" id="3.10.10.10">
    <property type="entry name" value="HIV Type 1 Reverse Transcriptase, subunit A, domain 1"/>
    <property type="match status" value="1"/>
</dbReference>
<proteinExistence type="predicted"/>
<keyword evidence="3" id="KW-0540">Nuclease</keyword>
<keyword evidence="5" id="KW-0378">Hydrolase</keyword>
<name>A0A7H4LPD0_WHEAT</name>
<evidence type="ECO:0000256" key="5">
    <source>
        <dbReference type="ARBA" id="ARBA00022801"/>
    </source>
</evidence>
<feature type="region of interest" description="Disordered" evidence="7">
    <location>
        <begin position="219"/>
        <end position="251"/>
    </location>
</feature>
<dbReference type="Proteomes" id="UP000280104">
    <property type="component" value="Chromosome II"/>
</dbReference>
<dbReference type="PANTHER" id="PTHR48475:SF1">
    <property type="entry name" value="RNASE H TYPE-1 DOMAIN-CONTAINING PROTEIN"/>
    <property type="match status" value="1"/>
</dbReference>
<dbReference type="AlphaFoldDB" id="A0A7H4LPD0"/>
<keyword evidence="6" id="KW-0695">RNA-directed DNA polymerase</keyword>
<organism evidence="10 11">
    <name type="scientific">Triticum aestivum</name>
    <name type="common">Wheat</name>
    <dbReference type="NCBI Taxonomy" id="4565"/>
    <lineage>
        <taxon>Eukaryota</taxon>
        <taxon>Viridiplantae</taxon>
        <taxon>Streptophyta</taxon>
        <taxon>Embryophyta</taxon>
        <taxon>Tracheophyta</taxon>
        <taxon>Spermatophyta</taxon>
        <taxon>Magnoliopsida</taxon>
        <taxon>Liliopsida</taxon>
        <taxon>Poales</taxon>
        <taxon>Poaceae</taxon>
        <taxon>BOP clade</taxon>
        <taxon>Pooideae</taxon>
        <taxon>Triticodae</taxon>
        <taxon>Triticeae</taxon>
        <taxon>Triticinae</taxon>
        <taxon>Triticum</taxon>
    </lineage>
</organism>
<dbReference type="InterPro" id="IPR041577">
    <property type="entry name" value="RT_RNaseH_2"/>
</dbReference>
<evidence type="ECO:0000313" key="10">
    <source>
        <dbReference type="EMBL" id="SPT20469.1"/>
    </source>
</evidence>
<dbReference type="Pfam" id="PF00078">
    <property type="entry name" value="RVT_1"/>
    <property type="match status" value="1"/>
</dbReference>
<dbReference type="Gene3D" id="3.30.420.10">
    <property type="entry name" value="Ribonuclease H-like superfamily/Ribonuclease H"/>
    <property type="match status" value="2"/>
</dbReference>
<evidence type="ECO:0000256" key="4">
    <source>
        <dbReference type="ARBA" id="ARBA00022759"/>
    </source>
</evidence>
<dbReference type="PROSITE" id="PS50879">
    <property type="entry name" value="RNASE_H_1"/>
    <property type="match status" value="1"/>
</dbReference>
<dbReference type="InterPro" id="IPR012337">
    <property type="entry name" value="RNaseH-like_sf"/>
</dbReference>
<reference evidence="10 11" key="1">
    <citation type="submission" date="2018-05" db="EMBL/GenBank/DDBJ databases">
        <authorList>
            <person name="Thind KAUR A."/>
        </authorList>
    </citation>
    <scope>NUCLEOTIDE SEQUENCE [LARGE SCALE GENOMIC DNA]</scope>
</reference>
<dbReference type="GO" id="GO:0015074">
    <property type="term" value="P:DNA integration"/>
    <property type="evidence" value="ECO:0007669"/>
    <property type="project" value="InterPro"/>
</dbReference>
<dbReference type="InterPro" id="IPR000477">
    <property type="entry name" value="RT_dom"/>
</dbReference>
<feature type="compositionally biased region" description="Low complexity" evidence="7">
    <location>
        <begin position="234"/>
        <end position="248"/>
    </location>
</feature>
<dbReference type="InterPro" id="IPR036397">
    <property type="entry name" value="RNaseH_sf"/>
</dbReference>
<dbReference type="InterPro" id="IPR041373">
    <property type="entry name" value="RT_RNaseH"/>
</dbReference>
<dbReference type="Pfam" id="PF17919">
    <property type="entry name" value="RT_RNaseH_2"/>
    <property type="match status" value="1"/>
</dbReference>
<protein>
    <submittedName>
        <fullName evidence="10">Uncharacterized protein</fullName>
    </submittedName>
</protein>
<evidence type="ECO:0000259" key="8">
    <source>
        <dbReference type="PROSITE" id="PS50879"/>
    </source>
</evidence>
<evidence type="ECO:0000256" key="6">
    <source>
        <dbReference type="ARBA" id="ARBA00022918"/>
    </source>
</evidence>
<dbReference type="EMBL" id="LS480641">
    <property type="protein sequence ID" value="SPT20469.1"/>
    <property type="molecule type" value="Genomic_DNA"/>
</dbReference>
<dbReference type="GO" id="GO:0003964">
    <property type="term" value="F:RNA-directed DNA polymerase activity"/>
    <property type="evidence" value="ECO:0007669"/>
    <property type="project" value="UniProtKB-KW"/>
</dbReference>